<feature type="transmembrane region" description="Helical" evidence="2">
    <location>
        <begin position="597"/>
        <end position="619"/>
    </location>
</feature>
<proteinExistence type="predicted"/>
<feature type="transmembrane region" description="Helical" evidence="2">
    <location>
        <begin position="81"/>
        <end position="102"/>
    </location>
</feature>
<reference evidence="3" key="1">
    <citation type="submission" date="2021-05" db="EMBL/GenBank/DDBJ databases">
        <authorList>
            <person name="Khan N."/>
        </authorList>
    </citation>
    <scope>NUCLEOTIDE SEQUENCE</scope>
</reference>
<keyword evidence="2" id="KW-0472">Membrane</keyword>
<feature type="transmembrane region" description="Helical" evidence="2">
    <location>
        <begin position="47"/>
        <end position="69"/>
    </location>
</feature>
<evidence type="ECO:0000256" key="2">
    <source>
        <dbReference type="SAM" id="Phobius"/>
    </source>
</evidence>
<evidence type="ECO:0000256" key="1">
    <source>
        <dbReference type="SAM" id="MobiDB-lite"/>
    </source>
</evidence>
<evidence type="ECO:0008006" key="5">
    <source>
        <dbReference type="Google" id="ProtNLM"/>
    </source>
</evidence>
<sequence length="698" mass="76610">MEPVTKPETRGLMATSDASDSTEINARVTLPTAQSLSQSTPSLMRRVAAPIALLLIPIAYIVLISMIAYLHNKEQSSFGDAVIEVLLIASTLWPVTFAAVLGPSLKSIALLKAERGTTLASLEFLLTSQTTATAILNLMTLRRIKELTALVIAAVWLLGPLGGQAALRSIRIQQNPITTQTPALYYLGNNQSEIESYYLSGAYVHMGVSGRAHTIAGMRSIISAAFSNPDILVSHANGSSPSFDNAIKELGGKLQASRFGYRDLWRNVRVPFLELLPGYDSDNPTSWVSVPVDQVVPYASLIGLPIRVGPFDGAGNLTMAVQFHYQTLTCGEDFDGASWVRNGSTSLFFHKTTSPIPLHLQSYELRTATTYPNIWLDIANTSTARQQLNLTRNVQLEAKSNLQLVMGGRCQLRSRVDEIHDITRLRLCDITISYVEMVIECARVTQDADLICRVVRIRRAPSHPNQGNLTALSSFRMAGAILMDIPFTGASAHPSNRAPSTVEAYLRDPVNTLKRDIDPEDNETGYRYLQGCYSLVPARVIERRLAMVLNTFTMASGNLTALTGGDGVIMEDAQFPWKRSTSTWTQFAKKIYVVDRLWLSITVLSTAALVVSAVTNVIVRLQIRAPDFLTSVAGLARDTPFVDVWNQVGSGMSGSDCLKVLGDVQVQIRDVYPDRDVGRIALTTDLTQQKLQLDRDYE</sequence>
<keyword evidence="2" id="KW-0812">Transmembrane</keyword>
<feature type="transmembrane region" description="Helical" evidence="2">
    <location>
        <begin position="147"/>
        <end position="167"/>
    </location>
</feature>
<name>A0A8J2J0F4_FUSEQ</name>
<accession>A0A8J2J0F4</accession>
<keyword evidence="2" id="KW-1133">Transmembrane helix</keyword>
<dbReference type="EMBL" id="CAJSTJ010000195">
    <property type="protein sequence ID" value="CAG7566011.1"/>
    <property type="molecule type" value="Genomic_DNA"/>
</dbReference>
<gene>
    <name evidence="3" type="ORF">FEQUK3_LOCUS11713</name>
</gene>
<evidence type="ECO:0000313" key="4">
    <source>
        <dbReference type="Proteomes" id="UP000693738"/>
    </source>
</evidence>
<feature type="region of interest" description="Disordered" evidence="1">
    <location>
        <begin position="1"/>
        <end position="20"/>
    </location>
</feature>
<evidence type="ECO:0000313" key="3">
    <source>
        <dbReference type="EMBL" id="CAG7566011.1"/>
    </source>
</evidence>
<protein>
    <recommendedName>
        <fullName evidence="5">Transmembrane protein</fullName>
    </recommendedName>
</protein>
<organism evidence="3 4">
    <name type="scientific">Fusarium equiseti</name>
    <name type="common">Fusarium scirpi</name>
    <dbReference type="NCBI Taxonomy" id="61235"/>
    <lineage>
        <taxon>Eukaryota</taxon>
        <taxon>Fungi</taxon>
        <taxon>Dikarya</taxon>
        <taxon>Ascomycota</taxon>
        <taxon>Pezizomycotina</taxon>
        <taxon>Sordariomycetes</taxon>
        <taxon>Hypocreomycetidae</taxon>
        <taxon>Hypocreales</taxon>
        <taxon>Nectriaceae</taxon>
        <taxon>Fusarium</taxon>
        <taxon>Fusarium incarnatum-equiseti species complex</taxon>
    </lineage>
</organism>
<dbReference type="AlphaFoldDB" id="A0A8J2J0F4"/>
<dbReference type="Proteomes" id="UP000693738">
    <property type="component" value="Unassembled WGS sequence"/>
</dbReference>
<comment type="caution">
    <text evidence="3">The sequence shown here is derived from an EMBL/GenBank/DDBJ whole genome shotgun (WGS) entry which is preliminary data.</text>
</comment>